<keyword evidence="4" id="KW-1185">Reference proteome</keyword>
<proteinExistence type="inferred from homology"/>
<comment type="caution">
    <text evidence="3">The sequence shown here is derived from an EMBL/GenBank/DDBJ whole genome shotgun (WGS) entry which is preliminary data.</text>
</comment>
<dbReference type="PRINTS" id="PR01438">
    <property type="entry name" value="UNVRSLSTRESS"/>
</dbReference>
<dbReference type="PANTHER" id="PTHR46268:SF6">
    <property type="entry name" value="UNIVERSAL STRESS PROTEIN UP12"/>
    <property type="match status" value="1"/>
</dbReference>
<reference evidence="3" key="2">
    <citation type="submission" date="2020-09" db="EMBL/GenBank/DDBJ databases">
        <authorList>
            <person name="Sun Q."/>
            <person name="Zhou Y."/>
        </authorList>
    </citation>
    <scope>NUCLEOTIDE SEQUENCE</scope>
    <source>
        <strain evidence="3">CGMCC 1.8984</strain>
    </source>
</reference>
<dbReference type="Gene3D" id="3.40.50.12370">
    <property type="match status" value="1"/>
</dbReference>
<dbReference type="InterPro" id="IPR006015">
    <property type="entry name" value="Universal_stress_UspA"/>
</dbReference>
<dbReference type="EMBL" id="BMMD01000009">
    <property type="protein sequence ID" value="GGJ80352.1"/>
    <property type="molecule type" value="Genomic_DNA"/>
</dbReference>
<dbReference type="PANTHER" id="PTHR46268">
    <property type="entry name" value="STRESS RESPONSE PROTEIN NHAX"/>
    <property type="match status" value="1"/>
</dbReference>
<protein>
    <recommendedName>
        <fullName evidence="2">UspA domain-containing protein</fullName>
    </recommendedName>
</protein>
<dbReference type="AlphaFoldDB" id="A0A917PJ40"/>
<dbReference type="RefSeq" id="WP_188743148.1">
    <property type="nucleotide sequence ID" value="NZ_BAABFW010000004.1"/>
</dbReference>
<reference evidence="3" key="1">
    <citation type="journal article" date="2014" name="Int. J. Syst. Evol. Microbiol.">
        <title>Complete genome sequence of Corynebacterium casei LMG S-19264T (=DSM 44701T), isolated from a smear-ripened cheese.</title>
        <authorList>
            <consortium name="US DOE Joint Genome Institute (JGI-PGF)"/>
            <person name="Walter F."/>
            <person name="Albersmeier A."/>
            <person name="Kalinowski J."/>
            <person name="Ruckert C."/>
        </authorList>
    </citation>
    <scope>NUCLEOTIDE SEQUENCE</scope>
    <source>
        <strain evidence="3">CGMCC 1.8984</strain>
    </source>
</reference>
<name>A0A917PJ40_9MICO</name>
<evidence type="ECO:0000313" key="3">
    <source>
        <dbReference type="EMBL" id="GGJ80352.1"/>
    </source>
</evidence>
<organism evidence="3 4">
    <name type="scientific">Agromyces bauzanensis</name>
    <dbReference type="NCBI Taxonomy" id="1308924"/>
    <lineage>
        <taxon>Bacteria</taxon>
        <taxon>Bacillati</taxon>
        <taxon>Actinomycetota</taxon>
        <taxon>Actinomycetes</taxon>
        <taxon>Micrococcales</taxon>
        <taxon>Microbacteriaceae</taxon>
        <taxon>Agromyces</taxon>
    </lineage>
</organism>
<dbReference type="Proteomes" id="UP000636956">
    <property type="component" value="Unassembled WGS sequence"/>
</dbReference>
<sequence length="276" mass="29434">MTDHVILALDGGAANAVAERWVAERWRHFGVDVEVTTVLEHVPLAAGYPDVERDRRRERLDRVAERLRERLPDATVRVVMRQGDIVDELLDASRSANLVVIGMTYVDAIDELAHLPLGLRLAGRTKGVLVVVPTAWEGGGTGVVAGWDMDAAGEAAMAFAAREARHAASALTIVHAGHGDLPRDLELAAERIRASHPETPVNVVPNERSAADAILETARGAALVVVGSRGRGPLEDLFLGSVSEHVLARSSVPVAVAPVPAEPIDVSPGLEDEDLM</sequence>
<evidence type="ECO:0000259" key="2">
    <source>
        <dbReference type="Pfam" id="PF00582"/>
    </source>
</evidence>
<dbReference type="InterPro" id="IPR006016">
    <property type="entry name" value="UspA"/>
</dbReference>
<gene>
    <name evidence="3" type="ORF">GCM10011372_18440</name>
</gene>
<feature type="domain" description="UspA" evidence="2">
    <location>
        <begin position="1"/>
        <end position="104"/>
    </location>
</feature>
<comment type="similarity">
    <text evidence="1">Belongs to the universal stress protein A family.</text>
</comment>
<evidence type="ECO:0000256" key="1">
    <source>
        <dbReference type="ARBA" id="ARBA00008791"/>
    </source>
</evidence>
<dbReference type="Pfam" id="PF00582">
    <property type="entry name" value="Usp"/>
    <property type="match status" value="2"/>
</dbReference>
<accession>A0A917PJ40</accession>
<dbReference type="SUPFAM" id="SSF52402">
    <property type="entry name" value="Adenine nucleotide alpha hydrolases-like"/>
    <property type="match status" value="2"/>
</dbReference>
<evidence type="ECO:0000313" key="4">
    <source>
        <dbReference type="Proteomes" id="UP000636956"/>
    </source>
</evidence>
<feature type="domain" description="UspA" evidence="2">
    <location>
        <begin position="188"/>
        <end position="257"/>
    </location>
</feature>